<reference evidence="1 2" key="1">
    <citation type="journal article" date="2017" name="Curr. Biol.">
        <title>Genome architecture and evolution of a unichromosomal asexual nematode.</title>
        <authorList>
            <person name="Fradin H."/>
            <person name="Zegar C."/>
            <person name="Gutwein M."/>
            <person name="Lucas J."/>
            <person name="Kovtun M."/>
            <person name="Corcoran D."/>
            <person name="Baugh L.R."/>
            <person name="Kiontke K."/>
            <person name="Gunsalus K."/>
            <person name="Fitch D.H."/>
            <person name="Piano F."/>
        </authorList>
    </citation>
    <scope>NUCLEOTIDE SEQUENCE [LARGE SCALE GENOMIC DNA]</scope>
    <source>
        <strain evidence="1">PF1309</strain>
    </source>
</reference>
<dbReference type="Proteomes" id="UP000218231">
    <property type="component" value="Unassembled WGS sequence"/>
</dbReference>
<gene>
    <name evidence="1" type="ORF">WR25_14900</name>
</gene>
<dbReference type="Gene3D" id="2.60.40.10">
    <property type="entry name" value="Immunoglobulins"/>
    <property type="match status" value="1"/>
</dbReference>
<comment type="caution">
    <text evidence="1">The sequence shown here is derived from an EMBL/GenBank/DDBJ whole genome shotgun (WGS) entry which is preliminary data.</text>
</comment>
<evidence type="ECO:0000313" key="2">
    <source>
        <dbReference type="Proteomes" id="UP000218231"/>
    </source>
</evidence>
<protein>
    <recommendedName>
        <fullName evidence="3">Ig-like domain-containing protein</fullName>
    </recommendedName>
</protein>
<keyword evidence="2" id="KW-1185">Reference proteome</keyword>
<name>A0A2A2J4D3_9BILA</name>
<accession>A0A2A2J4D3</accession>
<dbReference type="AlphaFoldDB" id="A0A2A2J4D3"/>
<dbReference type="EMBL" id="LIAE01010698">
    <property type="protein sequence ID" value="PAV56527.1"/>
    <property type="molecule type" value="Genomic_DNA"/>
</dbReference>
<sequence>MAFPSEMEIAPVYEIVLSREDEHANRGPVKVANVYEGDKLTFKCVGGSGMKAESVKLQKKLDDGFKDVGKRVRSSIVYDINSFSVAQHSGVYDCSAQRLDNGAEHSKMVRLQGKSKKLDSINKNATFCHMNDDFCNRQGK</sequence>
<evidence type="ECO:0000313" key="1">
    <source>
        <dbReference type="EMBL" id="PAV56527.1"/>
    </source>
</evidence>
<dbReference type="InterPro" id="IPR013783">
    <property type="entry name" value="Ig-like_fold"/>
</dbReference>
<evidence type="ECO:0008006" key="3">
    <source>
        <dbReference type="Google" id="ProtNLM"/>
    </source>
</evidence>
<proteinExistence type="predicted"/>
<organism evidence="1 2">
    <name type="scientific">Diploscapter pachys</name>
    <dbReference type="NCBI Taxonomy" id="2018661"/>
    <lineage>
        <taxon>Eukaryota</taxon>
        <taxon>Metazoa</taxon>
        <taxon>Ecdysozoa</taxon>
        <taxon>Nematoda</taxon>
        <taxon>Chromadorea</taxon>
        <taxon>Rhabditida</taxon>
        <taxon>Rhabditina</taxon>
        <taxon>Rhabditomorpha</taxon>
        <taxon>Rhabditoidea</taxon>
        <taxon>Rhabditidae</taxon>
        <taxon>Diploscapter</taxon>
    </lineage>
</organism>